<keyword evidence="9" id="KW-0175">Coiled coil</keyword>
<dbReference type="RefSeq" id="WP_019193499.1">
    <property type="nucleotide sequence ID" value="NZ_LT629765.1"/>
</dbReference>
<dbReference type="EMBL" id="LT629765">
    <property type="protein sequence ID" value="SDS74723.1"/>
    <property type="molecule type" value="Genomic_DNA"/>
</dbReference>
<dbReference type="eggNOG" id="COG4585">
    <property type="taxonomic scope" value="Bacteria"/>
</dbReference>
<evidence type="ECO:0000256" key="4">
    <source>
        <dbReference type="ARBA" id="ARBA00022679"/>
    </source>
</evidence>
<evidence type="ECO:0000256" key="3">
    <source>
        <dbReference type="ARBA" id="ARBA00022553"/>
    </source>
</evidence>
<dbReference type="SUPFAM" id="SSF55874">
    <property type="entry name" value="ATPase domain of HSP90 chaperone/DNA topoisomerase II/histidine kinase"/>
    <property type="match status" value="1"/>
</dbReference>
<dbReference type="CDD" id="cd16917">
    <property type="entry name" value="HATPase_UhpB-NarQ-NarX-like"/>
    <property type="match status" value="1"/>
</dbReference>
<reference evidence="13 14" key="1">
    <citation type="submission" date="2016-10" db="EMBL/GenBank/DDBJ databases">
        <authorList>
            <person name="de Groot N.N."/>
        </authorList>
    </citation>
    <scope>NUCLEOTIDE SEQUENCE [LARGE SCALE GENOMIC DNA]</scope>
    <source>
        <strain evidence="13 14">DSM 45434</strain>
    </source>
</reference>
<dbReference type="Proteomes" id="UP000182237">
    <property type="component" value="Chromosome I"/>
</dbReference>
<comment type="catalytic activity">
    <reaction evidence="1">
        <text>ATP + protein L-histidine = ADP + protein N-phospho-L-histidine.</text>
        <dbReference type="EC" id="2.7.13.3"/>
    </reaction>
</comment>
<dbReference type="EC" id="2.7.13.3" evidence="2"/>
<dbReference type="InterPro" id="IPR017205">
    <property type="entry name" value="Sig_transdc_His_kinase_ChrS"/>
</dbReference>
<dbReference type="PIRSF" id="PIRSF037434">
    <property type="entry name" value="STHK_ChrS"/>
    <property type="match status" value="1"/>
</dbReference>
<evidence type="ECO:0000256" key="7">
    <source>
        <dbReference type="ARBA" id="ARBA00022840"/>
    </source>
</evidence>
<protein>
    <recommendedName>
        <fullName evidence="2">histidine kinase</fullName>
        <ecNumber evidence="2">2.7.13.3</ecNumber>
    </recommendedName>
</protein>
<evidence type="ECO:0000256" key="6">
    <source>
        <dbReference type="ARBA" id="ARBA00022777"/>
    </source>
</evidence>
<keyword evidence="6 13" id="KW-0418">Kinase</keyword>
<dbReference type="Gene3D" id="1.20.5.1930">
    <property type="match status" value="1"/>
</dbReference>
<organism evidence="13 14">
    <name type="scientific">Corynebacterium timonense</name>
    <dbReference type="NCBI Taxonomy" id="441500"/>
    <lineage>
        <taxon>Bacteria</taxon>
        <taxon>Bacillati</taxon>
        <taxon>Actinomycetota</taxon>
        <taxon>Actinomycetes</taxon>
        <taxon>Mycobacteriales</taxon>
        <taxon>Corynebacteriaceae</taxon>
        <taxon>Corynebacterium</taxon>
    </lineage>
</organism>
<evidence type="ECO:0000313" key="14">
    <source>
        <dbReference type="Proteomes" id="UP000182237"/>
    </source>
</evidence>
<gene>
    <name evidence="13" type="ORF">SAMN04488539_2304</name>
</gene>
<keyword evidence="7" id="KW-0067">ATP-binding</keyword>
<proteinExistence type="predicted"/>
<dbReference type="Pfam" id="PF02518">
    <property type="entry name" value="HATPase_c"/>
    <property type="match status" value="1"/>
</dbReference>
<keyword evidence="10" id="KW-0812">Transmembrane</keyword>
<dbReference type="GO" id="GO:0046983">
    <property type="term" value="F:protein dimerization activity"/>
    <property type="evidence" value="ECO:0007669"/>
    <property type="project" value="InterPro"/>
</dbReference>
<evidence type="ECO:0000256" key="5">
    <source>
        <dbReference type="ARBA" id="ARBA00022741"/>
    </source>
</evidence>
<dbReference type="PANTHER" id="PTHR24421">
    <property type="entry name" value="NITRATE/NITRITE SENSOR PROTEIN NARX-RELATED"/>
    <property type="match status" value="1"/>
</dbReference>
<evidence type="ECO:0000256" key="10">
    <source>
        <dbReference type="SAM" id="Phobius"/>
    </source>
</evidence>
<dbReference type="Pfam" id="PF07730">
    <property type="entry name" value="HisKA_3"/>
    <property type="match status" value="1"/>
</dbReference>
<keyword evidence="10" id="KW-0472">Membrane</keyword>
<evidence type="ECO:0000256" key="9">
    <source>
        <dbReference type="SAM" id="Coils"/>
    </source>
</evidence>
<dbReference type="STRING" id="1203190.GCA_000312345_00642"/>
<dbReference type="GO" id="GO:0000155">
    <property type="term" value="F:phosphorelay sensor kinase activity"/>
    <property type="evidence" value="ECO:0007669"/>
    <property type="project" value="InterPro"/>
</dbReference>
<feature type="transmembrane region" description="Helical" evidence="10">
    <location>
        <begin position="35"/>
        <end position="54"/>
    </location>
</feature>
<feature type="transmembrane region" description="Helical" evidence="10">
    <location>
        <begin position="66"/>
        <end position="87"/>
    </location>
</feature>
<dbReference type="InterPro" id="IPR011712">
    <property type="entry name" value="Sig_transdc_His_kin_sub3_dim/P"/>
</dbReference>
<evidence type="ECO:0000313" key="13">
    <source>
        <dbReference type="EMBL" id="SDS74723.1"/>
    </source>
</evidence>
<dbReference type="AlphaFoldDB" id="A0A1H1UQH1"/>
<feature type="coiled-coil region" evidence="9">
    <location>
        <begin position="147"/>
        <end position="177"/>
    </location>
</feature>
<keyword evidence="10" id="KW-1133">Transmembrane helix</keyword>
<dbReference type="InterPro" id="IPR050482">
    <property type="entry name" value="Sensor_HK_TwoCompSys"/>
</dbReference>
<dbReference type="OrthoDB" id="144293at2"/>
<accession>A0A1H1UQH1</accession>
<sequence>MTHTSRILVFLRVSLHVLVAVLLVVGLATAWRSPWLVVLAGVFFVVYLAGTVWHKENRPYTKPASWAWLAVVCALWVALALASPAFVWLEFPLVILAIYLLPRAVGVLVSAAVLAFTVSITYPMSGAGGVIGPTIGTLLAILIVLSYKALRAEVEHYKELVHELQAAQLELAAAEHEAGVNQERARLSREVHDTMAQGLSSIVLLGRALDKQITDDDARRTLDTIRRTAADNLAEARRFVAVNAGPREPLPQRIGRLARAAEERQRALGAPLDVRVNAVDVGEPGASISERVVREGLSNVVQHANATEAVVTVDMLGDVVTVDVFDNGRGITGPEGFGLTGLRARVEEAGGELTVEGNVLAATIPLKER</sequence>
<evidence type="ECO:0000259" key="11">
    <source>
        <dbReference type="Pfam" id="PF02518"/>
    </source>
</evidence>
<evidence type="ECO:0000256" key="2">
    <source>
        <dbReference type="ARBA" id="ARBA00012438"/>
    </source>
</evidence>
<dbReference type="PANTHER" id="PTHR24421:SF10">
    <property type="entry name" value="NITRATE_NITRITE SENSOR PROTEIN NARQ"/>
    <property type="match status" value="1"/>
</dbReference>
<keyword evidence="4" id="KW-0808">Transferase</keyword>
<evidence type="ECO:0000259" key="12">
    <source>
        <dbReference type="Pfam" id="PF07730"/>
    </source>
</evidence>
<dbReference type="InterPro" id="IPR003594">
    <property type="entry name" value="HATPase_dom"/>
</dbReference>
<dbReference type="InterPro" id="IPR036890">
    <property type="entry name" value="HATPase_C_sf"/>
</dbReference>
<keyword evidence="5" id="KW-0547">Nucleotide-binding</keyword>
<feature type="transmembrane region" description="Helical" evidence="10">
    <location>
        <begin position="93"/>
        <end position="118"/>
    </location>
</feature>
<feature type="transmembrane region" description="Helical" evidence="10">
    <location>
        <begin position="130"/>
        <end position="150"/>
    </location>
</feature>
<dbReference type="Gene3D" id="3.30.565.10">
    <property type="entry name" value="Histidine kinase-like ATPase, C-terminal domain"/>
    <property type="match status" value="1"/>
</dbReference>
<evidence type="ECO:0000256" key="1">
    <source>
        <dbReference type="ARBA" id="ARBA00000085"/>
    </source>
</evidence>
<keyword evidence="14" id="KW-1185">Reference proteome</keyword>
<dbReference type="GO" id="GO:0016020">
    <property type="term" value="C:membrane"/>
    <property type="evidence" value="ECO:0007669"/>
    <property type="project" value="InterPro"/>
</dbReference>
<name>A0A1H1UQH1_9CORY</name>
<keyword evidence="3" id="KW-0597">Phosphoprotein</keyword>
<keyword evidence="8" id="KW-0902">Two-component regulatory system</keyword>
<feature type="domain" description="Histidine kinase/HSP90-like ATPase" evidence="11">
    <location>
        <begin position="290"/>
        <end position="365"/>
    </location>
</feature>
<feature type="domain" description="Signal transduction histidine kinase subgroup 3 dimerisation and phosphoacceptor" evidence="12">
    <location>
        <begin position="183"/>
        <end position="242"/>
    </location>
</feature>
<evidence type="ECO:0000256" key="8">
    <source>
        <dbReference type="ARBA" id="ARBA00023012"/>
    </source>
</evidence>
<feature type="transmembrane region" description="Helical" evidence="10">
    <location>
        <begin position="7"/>
        <end position="29"/>
    </location>
</feature>
<dbReference type="GO" id="GO:0005524">
    <property type="term" value="F:ATP binding"/>
    <property type="evidence" value="ECO:0007669"/>
    <property type="project" value="UniProtKB-KW"/>
</dbReference>